<reference evidence="2" key="1">
    <citation type="journal article" date="2011" name="MBio">
        <title>Novel metabolic attributes of the genus Cyanothece, comprising a group of unicellular nitrogen-fixing Cyanobacteria.</title>
        <authorList>
            <person name="Bandyopadhyay A."/>
            <person name="Elvitigala T."/>
            <person name="Welsh E."/>
            <person name="Stockel J."/>
            <person name="Liberton M."/>
            <person name="Min H."/>
            <person name="Sherman L.A."/>
            <person name="Pakrasi H.B."/>
        </authorList>
    </citation>
    <scope>NUCLEOTIDE SEQUENCE [LARGE SCALE GENOMIC DNA]</scope>
    <source>
        <strain evidence="2">PCC 8801</strain>
    </source>
</reference>
<evidence type="ECO:0008006" key="3">
    <source>
        <dbReference type="Google" id="ProtNLM"/>
    </source>
</evidence>
<sequence>MTRTIQSQVRYSIEVIQEEACQLVHQGLLHRQQPIYTLCKYIPASEWPNVECELERYDYLLRDRIIDLLNHETWTQD</sequence>
<dbReference type="eggNOG" id="ENOG503371Z">
    <property type="taxonomic scope" value="Bacteria"/>
</dbReference>
<name>B7JYW5_RIPO1</name>
<dbReference type="InterPro" id="IPR025477">
    <property type="entry name" value="DUF4327"/>
</dbReference>
<gene>
    <name evidence="1" type="ordered locus">PCC8801_2005</name>
</gene>
<dbReference type="Pfam" id="PF14217">
    <property type="entry name" value="DUF4327"/>
    <property type="match status" value="1"/>
</dbReference>
<dbReference type="AlphaFoldDB" id="B7JYW5"/>
<dbReference type="RefSeq" id="WP_012595312.1">
    <property type="nucleotide sequence ID" value="NC_011726.1"/>
</dbReference>
<evidence type="ECO:0000313" key="1">
    <source>
        <dbReference type="EMBL" id="ACK66042.1"/>
    </source>
</evidence>
<dbReference type="OrthoDB" id="582639at2"/>
<protein>
    <recommendedName>
        <fullName evidence="3">DUF4327 domain-containing protein</fullName>
    </recommendedName>
</protein>
<dbReference type="STRING" id="41431.PCC8801_2005"/>
<dbReference type="KEGG" id="cyp:PCC8801_2005"/>
<dbReference type="Proteomes" id="UP000008204">
    <property type="component" value="Chromosome"/>
</dbReference>
<dbReference type="EMBL" id="CP001287">
    <property type="protein sequence ID" value="ACK66042.1"/>
    <property type="molecule type" value="Genomic_DNA"/>
</dbReference>
<keyword evidence="2" id="KW-1185">Reference proteome</keyword>
<organism evidence="1 2">
    <name type="scientific">Rippkaea orientalis (strain PCC 8801 / RF-1)</name>
    <name type="common">Cyanothece sp. (strain PCC 8801)</name>
    <dbReference type="NCBI Taxonomy" id="41431"/>
    <lineage>
        <taxon>Bacteria</taxon>
        <taxon>Bacillati</taxon>
        <taxon>Cyanobacteriota</taxon>
        <taxon>Cyanophyceae</taxon>
        <taxon>Oscillatoriophycideae</taxon>
        <taxon>Chroococcales</taxon>
        <taxon>Aphanothecaceae</taxon>
        <taxon>Rippkaea</taxon>
        <taxon>Rippkaea orientalis</taxon>
    </lineage>
</organism>
<proteinExistence type="predicted"/>
<dbReference type="HOGENOM" id="CLU_186123_0_0_3"/>
<evidence type="ECO:0000313" key="2">
    <source>
        <dbReference type="Proteomes" id="UP000008204"/>
    </source>
</evidence>
<accession>B7JYW5</accession>